<evidence type="ECO:0000256" key="1">
    <source>
        <dbReference type="SAM" id="Coils"/>
    </source>
</evidence>
<organism evidence="2 3">
    <name type="scientific">Anaerobutyricum soehngenii</name>
    <dbReference type="NCBI Taxonomy" id="105843"/>
    <lineage>
        <taxon>Bacteria</taxon>
        <taxon>Bacillati</taxon>
        <taxon>Bacillota</taxon>
        <taxon>Clostridia</taxon>
        <taxon>Lachnospirales</taxon>
        <taxon>Lachnospiraceae</taxon>
        <taxon>Anaerobutyricum</taxon>
    </lineage>
</organism>
<name>A0ABS3ZKK3_9FIRM</name>
<accession>A0ABS3ZKK3</accession>
<feature type="coiled-coil region" evidence="1">
    <location>
        <begin position="6"/>
        <end position="47"/>
    </location>
</feature>
<comment type="caution">
    <text evidence="2">The sequence shown here is derived from an EMBL/GenBank/DDBJ whole genome shotgun (WGS) entry which is preliminary data.</text>
</comment>
<evidence type="ECO:0000313" key="2">
    <source>
        <dbReference type="EMBL" id="MBP0057840.1"/>
    </source>
</evidence>
<protein>
    <submittedName>
        <fullName evidence="2">Uncharacterized protein</fullName>
    </submittedName>
</protein>
<sequence length="302" mass="36106">MEHKQDQKYTNRIRCLEREANNYEVQIKQIQNEMNAKQRKINRENIQAWVLPCYVVRTVSHLEQADKWIDKYKIPASFIVPSDVKEKERIKIFNRIADRYMNRKDIDIMLSGSLSEKDIWNYISESKEQIQKNRLDFSNFWYFEPGEDTEENIKLLLEKGFTGYSQITTYGKTLISGEEKNGMFYIEYVPVKQGDNKIKSTLELCKQQNNAAAISFDMEMLSQLDEKDSTELIKEVMKMIRVQRKSKEVSVYNATQILKQNDYLKKNLQKKQKEYEKYAEKEKQKIVKLQEKADKVWERWAE</sequence>
<reference evidence="2 3" key="1">
    <citation type="submission" date="2021-02" db="EMBL/GenBank/DDBJ databases">
        <title>Lactate utilizing bacteria of the human gut.</title>
        <authorList>
            <person name="Sheridan P.O."/>
        </authorList>
    </citation>
    <scope>NUCLEOTIDE SEQUENCE [LARGE SCALE GENOMIC DNA]</scope>
    <source>
        <strain evidence="2 3">HTF-83D</strain>
    </source>
</reference>
<keyword evidence="3" id="KW-1185">Reference proteome</keyword>
<evidence type="ECO:0000313" key="3">
    <source>
        <dbReference type="Proteomes" id="UP001315001"/>
    </source>
</evidence>
<dbReference type="RefSeq" id="WP_147608515.1">
    <property type="nucleotide sequence ID" value="NZ_JAFIQO010000132.1"/>
</dbReference>
<dbReference type="EMBL" id="JAFIQO010000132">
    <property type="protein sequence ID" value="MBP0057840.1"/>
    <property type="molecule type" value="Genomic_DNA"/>
</dbReference>
<keyword evidence="1" id="KW-0175">Coiled coil</keyword>
<proteinExistence type="predicted"/>
<dbReference type="Proteomes" id="UP001315001">
    <property type="component" value="Unassembled WGS sequence"/>
</dbReference>
<feature type="coiled-coil region" evidence="1">
    <location>
        <begin position="261"/>
        <end position="292"/>
    </location>
</feature>
<gene>
    <name evidence="2" type="ORF">JYQ75_10620</name>
</gene>